<dbReference type="EMBL" id="AP019735">
    <property type="protein sequence ID" value="BBL04369.1"/>
    <property type="molecule type" value="Genomic_DNA"/>
</dbReference>
<dbReference type="PANTHER" id="PTHR36848:SF2">
    <property type="entry name" value="SECRETED PROTEIN"/>
    <property type="match status" value="1"/>
</dbReference>
<dbReference type="InterPro" id="IPR008979">
    <property type="entry name" value="Galactose-bd-like_sf"/>
</dbReference>
<dbReference type="Gene3D" id="2.60.120.260">
    <property type="entry name" value="Galactose-binding domain-like"/>
    <property type="match status" value="1"/>
</dbReference>
<dbReference type="KEGG" id="acou:A5CBH24_16820"/>
<proteinExistence type="predicted"/>
<protein>
    <submittedName>
        <fullName evidence="1">Glycoside hydrolase</fullName>
    </submittedName>
</protein>
<organism evidence="1 2">
    <name type="scientific">Alistipes communis</name>
    <dbReference type="NCBI Taxonomy" id="2585118"/>
    <lineage>
        <taxon>Bacteria</taxon>
        <taxon>Pseudomonadati</taxon>
        <taxon>Bacteroidota</taxon>
        <taxon>Bacteroidia</taxon>
        <taxon>Bacteroidales</taxon>
        <taxon>Rikenellaceae</taxon>
        <taxon>Alistipes</taxon>
    </lineage>
</organism>
<dbReference type="Gene3D" id="3.40.50.880">
    <property type="match status" value="1"/>
</dbReference>
<dbReference type="InterPro" id="IPR029062">
    <property type="entry name" value="Class_I_gatase-like"/>
</dbReference>
<dbReference type="PANTHER" id="PTHR36848">
    <property type="entry name" value="DNA-BINDING PROTEIN (PUTATIVE SECRETED PROTEIN)-RELATED"/>
    <property type="match status" value="1"/>
</dbReference>
<dbReference type="InterPro" id="IPR053161">
    <property type="entry name" value="Ulvan_degrading_GH"/>
</dbReference>
<sequence>MGLLTVACAAPDGRNLPAAEDFESLSAQFAAPSKEYGSAPLFVWNKVVTPERIDEAMADLKDKGFGGVFVHPRPGMVTQYLDDNWFSLFRHTMEKGRELDMNVWIYDENSYPSGFAGGHVNEAMPESYDEGVALKYLRAGVLPDTVDRFFCCLRREGDAFTDITAEAVSRRGEKGDYYLFYKAYNPTSPWYSGFSYVDLMHEGVADKFIELTLDGYKKVVGEEFGGTVPGWFTDEPQIVVTDRESIRWTPDLFDAFRARWGYDLEPNLVSLWEEVGPWRQVRHNYRDVLMNLFLDRYIKVCHDYCERNNLVFTGHFWEHGWPDMGHNPDNMAMYAWQQMPGIDLLYNKFDVESPNAHFGNVRSVKEVNSAANQMGRVRKLSESYGGGGWDMTLRDFKRQGDWEYALGVNFMNQHIAPLSIAGARKYDYPPAFTPHSPWWEYYRELNLHFARLSLALSSGGQYNDVLVLEPTTSIWMYYTYNAPRPNRWRTMGEEFQAFITALERHQVEFDLGSENILLNHGSVKGDRFVVGKRAYGTVVLPAQMENVDAATFDLLERFAAKGGRIIAYGTPQYVDGARSAEAEAFFADPAKVTRADAGEPIDYSLFATPEIAFDVPEGNYLFHHRRRMDDGQLLFLANSSLTRPVRGTVTLQGRQAALLDTRTGEIRGYEAQREGDRLTIAYDLHPAGSLLLYVFDEEREGLAPAPVRRVLTAVPAAGGLTAKPDAPNVMTIDFCDLELDGKVYPDLNSYDAAKLAYQHHGFKAGNPWSTSVQFRDHTVRRDTFTMGGFKASYRFTVTPGVDRSRLQAVVEQPELYRVTLNGVELKALPDKHWIDPEMRFMPLGDAVRTGENVLTMECSPMRVLAEIEPIYILGDFRLEPAAKGWNIVAPGDFAAGSWKAQGWPCYPGKVTYAREFDVAEKAPYYEVALGEWKGTVCEVLVNGRSAGIVYAEPYTVDVTEWIVTGRNRVEVKVVGSNYNLMGPLHAAHFKRITPAFWRGVKEYPSGKDYVQQDYGLMGDFTLAAGR</sequence>
<keyword evidence="1" id="KW-0378">Hydrolase</keyword>
<evidence type="ECO:0000313" key="1">
    <source>
        <dbReference type="EMBL" id="BBL04369.1"/>
    </source>
</evidence>
<accession>A0A4Y1WVR5</accession>
<name>A0A4Y1WVR5_9BACT</name>
<dbReference type="Pfam" id="PF17132">
    <property type="entry name" value="Glyco_hydro_106"/>
    <property type="match status" value="1"/>
</dbReference>
<keyword evidence="2" id="KW-1185">Reference proteome</keyword>
<gene>
    <name evidence="1" type="ORF">A5CBH24_16820</name>
</gene>
<dbReference type="AlphaFoldDB" id="A0A4Y1WVR5"/>
<dbReference type="Proteomes" id="UP000318946">
    <property type="component" value="Chromosome"/>
</dbReference>
<evidence type="ECO:0000313" key="2">
    <source>
        <dbReference type="Proteomes" id="UP000318946"/>
    </source>
</evidence>
<dbReference type="GO" id="GO:0016787">
    <property type="term" value="F:hydrolase activity"/>
    <property type="evidence" value="ECO:0007669"/>
    <property type="project" value="UniProtKB-KW"/>
</dbReference>
<reference evidence="2" key="1">
    <citation type="submission" date="2019-06" db="EMBL/GenBank/DDBJ databases">
        <title>Alistipes onderdonkii subsp. vulgaris subsp. nov., Alistipes dispar sp. nov. and Alistipes communis sp. nov., isolated from human faeces, and creation of Alistipes onderdonkii subsp. onderdonkii subsp. nov.</title>
        <authorList>
            <person name="Sakamoto M."/>
            <person name="Ikeyama N."/>
            <person name="Ogata Y."/>
            <person name="Suda W."/>
            <person name="Iino T."/>
            <person name="Hattori M."/>
            <person name="Ohkuma M."/>
        </authorList>
    </citation>
    <scope>NUCLEOTIDE SEQUENCE [LARGE SCALE GENOMIC DNA]</scope>
    <source>
        <strain evidence="2">5CBH24</strain>
    </source>
</reference>
<dbReference type="SUPFAM" id="SSF49785">
    <property type="entry name" value="Galactose-binding domain-like"/>
    <property type="match status" value="1"/>
</dbReference>